<keyword evidence="1" id="KW-1133">Transmembrane helix</keyword>
<keyword evidence="1" id="KW-0472">Membrane</keyword>
<dbReference type="RefSeq" id="WP_184797987.1">
    <property type="nucleotide sequence ID" value="NZ_JACHMY010000001.1"/>
</dbReference>
<accession>A0A7W9J8V6</accession>
<dbReference type="AlphaFoldDB" id="A0A7W9J8V6"/>
<feature type="transmembrane region" description="Helical" evidence="1">
    <location>
        <begin position="47"/>
        <end position="68"/>
    </location>
</feature>
<dbReference type="EMBL" id="JACHMY010000001">
    <property type="protein sequence ID" value="MBB5837742.1"/>
    <property type="molecule type" value="Genomic_DNA"/>
</dbReference>
<keyword evidence="1" id="KW-0812">Transmembrane</keyword>
<evidence type="ECO:0000256" key="1">
    <source>
        <dbReference type="SAM" id="Phobius"/>
    </source>
</evidence>
<comment type="caution">
    <text evidence="2">The sequence shown here is derived from an EMBL/GenBank/DDBJ whole genome shotgun (WGS) entry which is preliminary data.</text>
</comment>
<sequence>MTPPQTPTPDDFAQFERLVRIETKLDLSNTNHQDHETRIRRLERSMWLIAGAAAAGGGIAGQLVAPLLK</sequence>
<organism evidence="2 3">
    <name type="scientific">Kribbella italica</name>
    <dbReference type="NCBI Taxonomy" id="1540520"/>
    <lineage>
        <taxon>Bacteria</taxon>
        <taxon>Bacillati</taxon>
        <taxon>Actinomycetota</taxon>
        <taxon>Actinomycetes</taxon>
        <taxon>Propionibacteriales</taxon>
        <taxon>Kribbellaceae</taxon>
        <taxon>Kribbella</taxon>
    </lineage>
</organism>
<dbReference type="Proteomes" id="UP000549971">
    <property type="component" value="Unassembled WGS sequence"/>
</dbReference>
<reference evidence="2 3" key="1">
    <citation type="submission" date="2020-08" db="EMBL/GenBank/DDBJ databases">
        <title>Sequencing the genomes of 1000 actinobacteria strains.</title>
        <authorList>
            <person name="Klenk H.-P."/>
        </authorList>
    </citation>
    <scope>NUCLEOTIDE SEQUENCE [LARGE SCALE GENOMIC DNA]</scope>
    <source>
        <strain evidence="2 3">DSM 28967</strain>
    </source>
</reference>
<keyword evidence="3" id="KW-1185">Reference proteome</keyword>
<evidence type="ECO:0000313" key="3">
    <source>
        <dbReference type="Proteomes" id="UP000549971"/>
    </source>
</evidence>
<evidence type="ECO:0000313" key="2">
    <source>
        <dbReference type="EMBL" id="MBB5837742.1"/>
    </source>
</evidence>
<protein>
    <submittedName>
        <fullName evidence="2">Uncharacterized protein</fullName>
    </submittedName>
</protein>
<proteinExistence type="predicted"/>
<name>A0A7W9J8V6_9ACTN</name>
<gene>
    <name evidence="2" type="ORF">HDA39_004476</name>
</gene>